<comment type="caution">
    <text evidence="2">The sequence shown here is derived from an EMBL/GenBank/DDBJ whole genome shotgun (WGS) entry which is preliminary data.</text>
</comment>
<dbReference type="AlphaFoldDB" id="A0A4C1U509"/>
<evidence type="ECO:0000313" key="2">
    <source>
        <dbReference type="EMBL" id="GBP21473.1"/>
    </source>
</evidence>
<keyword evidence="3" id="KW-1185">Reference proteome</keyword>
<feature type="region of interest" description="Disordered" evidence="1">
    <location>
        <begin position="1"/>
        <end position="25"/>
    </location>
</feature>
<evidence type="ECO:0000256" key="1">
    <source>
        <dbReference type="SAM" id="MobiDB-lite"/>
    </source>
</evidence>
<dbReference type="EMBL" id="BGZK01000129">
    <property type="protein sequence ID" value="GBP21473.1"/>
    <property type="molecule type" value="Genomic_DNA"/>
</dbReference>
<protein>
    <submittedName>
        <fullName evidence="2">Uncharacterized protein</fullName>
    </submittedName>
</protein>
<proteinExistence type="predicted"/>
<evidence type="ECO:0000313" key="3">
    <source>
        <dbReference type="Proteomes" id="UP000299102"/>
    </source>
</evidence>
<dbReference type="Proteomes" id="UP000299102">
    <property type="component" value="Unassembled WGS sequence"/>
</dbReference>
<name>A0A4C1U509_EUMVA</name>
<gene>
    <name evidence="2" type="ORF">EVAR_12074_1</name>
</gene>
<organism evidence="2 3">
    <name type="scientific">Eumeta variegata</name>
    <name type="common">Bagworm moth</name>
    <name type="synonym">Eumeta japonica</name>
    <dbReference type="NCBI Taxonomy" id="151549"/>
    <lineage>
        <taxon>Eukaryota</taxon>
        <taxon>Metazoa</taxon>
        <taxon>Ecdysozoa</taxon>
        <taxon>Arthropoda</taxon>
        <taxon>Hexapoda</taxon>
        <taxon>Insecta</taxon>
        <taxon>Pterygota</taxon>
        <taxon>Neoptera</taxon>
        <taxon>Endopterygota</taxon>
        <taxon>Lepidoptera</taxon>
        <taxon>Glossata</taxon>
        <taxon>Ditrysia</taxon>
        <taxon>Tineoidea</taxon>
        <taxon>Psychidae</taxon>
        <taxon>Oiketicinae</taxon>
        <taxon>Eumeta</taxon>
    </lineage>
</organism>
<accession>A0A4C1U509</accession>
<reference evidence="2 3" key="1">
    <citation type="journal article" date="2019" name="Commun. Biol.">
        <title>The bagworm genome reveals a unique fibroin gene that provides high tensile strength.</title>
        <authorList>
            <person name="Kono N."/>
            <person name="Nakamura H."/>
            <person name="Ohtoshi R."/>
            <person name="Tomita M."/>
            <person name="Numata K."/>
            <person name="Arakawa K."/>
        </authorList>
    </citation>
    <scope>NUCLEOTIDE SEQUENCE [LARGE SCALE GENOMIC DNA]</scope>
</reference>
<sequence length="155" mass="17047">MKTSIELTCGSGDGGGAPSSSALGSDPLERHARWPCARAPPRPARNHVRQPHSCTYPLIKLPRYRMKTATTRDPRVPIRLSASKLSTSGHCARALCRRDERDITEPQCIPWEIRHVYVRIELPRASTPLEPTALYDAAQAHGGRTAGPAIVHLSR</sequence>